<name>A0A1C3YUR3_9LACO</name>
<organism evidence="2 3">
    <name type="scientific">Weissella bombi</name>
    <dbReference type="NCBI Taxonomy" id="1505725"/>
    <lineage>
        <taxon>Bacteria</taxon>
        <taxon>Bacillati</taxon>
        <taxon>Bacillota</taxon>
        <taxon>Bacilli</taxon>
        <taxon>Lactobacillales</taxon>
        <taxon>Lactobacillaceae</taxon>
        <taxon>Weissella</taxon>
    </lineage>
</organism>
<evidence type="ECO:0000313" key="3">
    <source>
        <dbReference type="Proteomes" id="UP000199268"/>
    </source>
</evidence>
<proteinExistence type="predicted"/>
<keyword evidence="3" id="KW-1185">Reference proteome</keyword>
<feature type="transmembrane region" description="Helical" evidence="1">
    <location>
        <begin position="12"/>
        <end position="36"/>
    </location>
</feature>
<evidence type="ECO:0000313" key="2">
    <source>
        <dbReference type="EMBL" id="SCB73851.1"/>
    </source>
</evidence>
<keyword evidence="1" id="KW-0472">Membrane</keyword>
<reference evidence="3" key="1">
    <citation type="submission" date="2016-08" db="EMBL/GenBank/DDBJ databases">
        <authorList>
            <person name="Varghese N."/>
            <person name="Submissions Spin"/>
        </authorList>
    </citation>
    <scope>NUCLEOTIDE SEQUENCE [LARGE SCALE GENOMIC DNA]</scope>
    <source>
        <strain evidence="3">R-53094</strain>
    </source>
</reference>
<protein>
    <submittedName>
        <fullName evidence="2">Uncharacterized protein</fullName>
    </submittedName>
</protein>
<dbReference type="RefSeq" id="WP_092461191.1">
    <property type="nucleotide sequence ID" value="NZ_BJEE01000002.1"/>
</dbReference>
<accession>A0A1C3YUR3</accession>
<dbReference type="Proteomes" id="UP000199268">
    <property type="component" value="Unassembled WGS sequence"/>
</dbReference>
<sequence length="248" mass="28669">MIIINFFAKHRKFFGSLFLIVLLVLLGFTVASVFYGSTIGTLADWVSGLGSVGAIAAVWWQSTTDIKRMEQSREDEIRENRKQEVINYAGNLKDLRFQLIGFNTLLRKFIYLDGNESKPNYNVSLTELKFISSKINEMVSLCNYDLSKIIEFKNKDDDFEHARNIEVAFSVSILNAKNYLELQILKWEEAGELNSREVHDCLYDIYHNIIKYTKECTCSRCINKKNNKNVNVLGREIEVVSNFINSFE</sequence>
<gene>
    <name evidence="2" type="ORF">GA0061074_101145</name>
</gene>
<dbReference type="EMBL" id="FMAO01000001">
    <property type="protein sequence ID" value="SCB73851.1"/>
    <property type="molecule type" value="Genomic_DNA"/>
</dbReference>
<keyword evidence="1" id="KW-0812">Transmembrane</keyword>
<dbReference type="OrthoDB" id="10019884at2"/>
<dbReference type="AlphaFoldDB" id="A0A1C3YUR3"/>
<feature type="transmembrane region" description="Helical" evidence="1">
    <location>
        <begin position="42"/>
        <end position="60"/>
    </location>
</feature>
<evidence type="ECO:0000256" key="1">
    <source>
        <dbReference type="SAM" id="Phobius"/>
    </source>
</evidence>
<keyword evidence="1" id="KW-1133">Transmembrane helix</keyword>